<dbReference type="RefSeq" id="WP_144843179.1">
    <property type="nucleotide sequence ID" value="NZ_VNJI01000003.1"/>
</dbReference>
<keyword evidence="1" id="KW-0812">Transmembrane</keyword>
<dbReference type="EMBL" id="VNJI01000003">
    <property type="protein sequence ID" value="TVY11289.1"/>
    <property type="molecule type" value="Genomic_DNA"/>
</dbReference>
<name>A0A559KGN6_9BACL</name>
<feature type="transmembrane region" description="Helical" evidence="1">
    <location>
        <begin position="118"/>
        <end position="137"/>
    </location>
</feature>
<dbReference type="OrthoDB" id="2608099at2"/>
<keyword evidence="1" id="KW-0472">Membrane</keyword>
<feature type="transmembrane region" description="Helical" evidence="1">
    <location>
        <begin position="30"/>
        <end position="55"/>
    </location>
</feature>
<keyword evidence="4" id="KW-1185">Reference proteome</keyword>
<reference evidence="3 4" key="1">
    <citation type="submission" date="2019-07" db="EMBL/GenBank/DDBJ databases">
        <authorList>
            <person name="Kim J."/>
        </authorList>
    </citation>
    <scope>NUCLEOTIDE SEQUENCE [LARGE SCALE GENOMIC DNA]</scope>
    <source>
        <strain evidence="3 4">JC52</strain>
    </source>
</reference>
<comment type="caution">
    <text evidence="3">The sequence shown here is derived from an EMBL/GenBank/DDBJ whole genome shotgun (WGS) entry which is preliminary data.</text>
</comment>
<organism evidence="3 4">
    <name type="scientific">Paenibacillus cremeus</name>
    <dbReference type="NCBI Taxonomy" id="2163881"/>
    <lineage>
        <taxon>Bacteria</taxon>
        <taxon>Bacillati</taxon>
        <taxon>Bacillota</taxon>
        <taxon>Bacilli</taxon>
        <taxon>Bacillales</taxon>
        <taxon>Paenibacillaceae</taxon>
        <taxon>Paenibacillus</taxon>
    </lineage>
</organism>
<evidence type="ECO:0000256" key="1">
    <source>
        <dbReference type="SAM" id="Phobius"/>
    </source>
</evidence>
<proteinExistence type="predicted"/>
<dbReference type="Pfam" id="PF09835">
    <property type="entry name" value="DUF2062"/>
    <property type="match status" value="1"/>
</dbReference>
<evidence type="ECO:0000313" key="4">
    <source>
        <dbReference type="Proteomes" id="UP000317036"/>
    </source>
</evidence>
<evidence type="ECO:0000313" key="3">
    <source>
        <dbReference type="EMBL" id="TVY11289.1"/>
    </source>
</evidence>
<feature type="transmembrane region" description="Helical" evidence="1">
    <location>
        <begin position="67"/>
        <end position="94"/>
    </location>
</feature>
<dbReference type="InterPro" id="IPR018639">
    <property type="entry name" value="DUF2062"/>
</dbReference>
<gene>
    <name evidence="3" type="ORF">FPZ49_03385</name>
</gene>
<feature type="domain" description="DUF2062" evidence="2">
    <location>
        <begin position="17"/>
        <end position="148"/>
    </location>
</feature>
<dbReference type="AlphaFoldDB" id="A0A559KGN6"/>
<dbReference type="Proteomes" id="UP000317036">
    <property type="component" value="Unassembled WGS sequence"/>
</dbReference>
<accession>A0A559KGN6</accession>
<sequence length="158" mass="17698">MKPFLATLKAKIVKNWKELLSDPAGPHVVALSYAIGVLALLLTLPTLGLAVLLMIATIRWTKLSMTAALIGYFFTKLIAFPLAPLEIMIGRVLLHEDFNPMNHRWEWARGLLRKGAELVVGASIMGLGLAVIFYFVIKQILILRIKREAKKKNQSHKQ</sequence>
<evidence type="ECO:0000259" key="2">
    <source>
        <dbReference type="Pfam" id="PF09835"/>
    </source>
</evidence>
<keyword evidence="1" id="KW-1133">Transmembrane helix</keyword>
<protein>
    <submittedName>
        <fullName evidence="3">DUF2062 domain-containing protein</fullName>
    </submittedName>
</protein>